<keyword evidence="3 15" id="KW-0547">Nucleotide-binding</keyword>
<dbReference type="InterPro" id="IPR038726">
    <property type="entry name" value="PDDEXK_AddAB-type"/>
</dbReference>
<keyword evidence="19" id="KW-1185">Reference proteome</keyword>
<keyword evidence="2" id="KW-0540">Nuclease</keyword>
<dbReference type="EMBL" id="CP050804">
    <property type="protein sequence ID" value="QJC22167.1"/>
    <property type="molecule type" value="Genomic_DNA"/>
</dbReference>
<evidence type="ECO:0000256" key="2">
    <source>
        <dbReference type="ARBA" id="ARBA00022722"/>
    </source>
</evidence>
<evidence type="ECO:0000313" key="18">
    <source>
        <dbReference type="EMBL" id="QJC22167.1"/>
    </source>
</evidence>
<keyword evidence="5 15" id="KW-0378">Hydrolase</keyword>
<dbReference type="PANTHER" id="PTHR11070:SF55">
    <property type="entry name" value="DNA 3'-5' HELICASE"/>
    <property type="match status" value="1"/>
</dbReference>
<protein>
    <recommendedName>
        <fullName evidence="13">DNA 3'-5' helicase</fullName>
        <ecNumber evidence="13">5.6.2.4</ecNumber>
    </recommendedName>
</protein>
<dbReference type="InterPro" id="IPR014016">
    <property type="entry name" value="UvrD-like_ATP-bd"/>
</dbReference>
<evidence type="ECO:0000259" key="16">
    <source>
        <dbReference type="PROSITE" id="PS51198"/>
    </source>
</evidence>
<evidence type="ECO:0000256" key="5">
    <source>
        <dbReference type="ARBA" id="ARBA00022801"/>
    </source>
</evidence>
<feature type="domain" description="UvrD-like helicase C-terminal" evidence="17">
    <location>
        <begin position="398"/>
        <end position="720"/>
    </location>
</feature>
<dbReference type="CDD" id="cd17932">
    <property type="entry name" value="DEXQc_UvrD"/>
    <property type="match status" value="1"/>
</dbReference>
<dbReference type="InterPro" id="IPR011604">
    <property type="entry name" value="PDDEXK-like_dom_sf"/>
</dbReference>
<dbReference type="KEGG" id="arca:HC352_06360"/>
<keyword evidence="7" id="KW-0269">Exonuclease</keyword>
<comment type="catalytic activity">
    <reaction evidence="12">
        <text>Couples ATP hydrolysis with the unwinding of duplex DNA by translocating in the 3'-5' direction.</text>
        <dbReference type="EC" id="5.6.2.4"/>
    </reaction>
</comment>
<evidence type="ECO:0000256" key="3">
    <source>
        <dbReference type="ARBA" id="ARBA00022741"/>
    </source>
</evidence>
<keyword evidence="6 15" id="KW-0347">Helicase</keyword>
<proteinExistence type="inferred from homology"/>
<dbReference type="Pfam" id="PF00580">
    <property type="entry name" value="UvrD-helicase"/>
    <property type="match status" value="1"/>
</dbReference>
<evidence type="ECO:0000256" key="9">
    <source>
        <dbReference type="ARBA" id="ARBA00023125"/>
    </source>
</evidence>
<evidence type="ECO:0000256" key="6">
    <source>
        <dbReference type="ARBA" id="ARBA00022806"/>
    </source>
</evidence>
<evidence type="ECO:0000256" key="15">
    <source>
        <dbReference type="PROSITE-ProRule" id="PRU00560"/>
    </source>
</evidence>
<comment type="similarity">
    <text evidence="1">Belongs to the helicase family. UvrD subfamily.</text>
</comment>
<keyword evidence="4" id="KW-0227">DNA damage</keyword>
<evidence type="ECO:0000259" key="17">
    <source>
        <dbReference type="PROSITE" id="PS51217"/>
    </source>
</evidence>
<dbReference type="Proteomes" id="UP000502298">
    <property type="component" value="Chromosome"/>
</dbReference>
<dbReference type="GO" id="GO:0000725">
    <property type="term" value="P:recombinational repair"/>
    <property type="evidence" value="ECO:0007669"/>
    <property type="project" value="TreeGrafter"/>
</dbReference>
<dbReference type="PANTHER" id="PTHR11070">
    <property type="entry name" value="UVRD / RECB / PCRA DNA HELICASE FAMILY MEMBER"/>
    <property type="match status" value="1"/>
</dbReference>
<dbReference type="Pfam" id="PF12705">
    <property type="entry name" value="PDDEXK_1"/>
    <property type="match status" value="1"/>
</dbReference>
<evidence type="ECO:0000256" key="12">
    <source>
        <dbReference type="ARBA" id="ARBA00034617"/>
    </source>
</evidence>
<evidence type="ECO:0000313" key="19">
    <source>
        <dbReference type="Proteomes" id="UP000502298"/>
    </source>
</evidence>
<dbReference type="GO" id="GO:0003677">
    <property type="term" value="F:DNA binding"/>
    <property type="evidence" value="ECO:0007669"/>
    <property type="project" value="UniProtKB-KW"/>
</dbReference>
<dbReference type="SUPFAM" id="SSF52540">
    <property type="entry name" value="P-loop containing nucleoside triphosphate hydrolases"/>
    <property type="match status" value="1"/>
</dbReference>
<dbReference type="Pfam" id="PF13361">
    <property type="entry name" value="UvrD_C"/>
    <property type="match status" value="1"/>
</dbReference>
<reference evidence="18 19" key="1">
    <citation type="submission" date="2020-03" db="EMBL/GenBank/DDBJ databases">
        <title>Complete genome of Arcanobacterium buesumensis sp. nov. strain 2701.</title>
        <authorList>
            <person name="Borowiak M."/>
            <person name="Alssahen M."/>
            <person name="Laemmler C."/>
            <person name="Malorny B."/>
            <person name="Hassan A."/>
            <person name="Prenger-Berninghoff E."/>
            <person name="Ploetz M."/>
            <person name="Abdulmawjood A."/>
        </authorList>
    </citation>
    <scope>NUCLEOTIDE SEQUENCE [LARGE SCALE GENOMIC DNA]</scope>
    <source>
        <strain evidence="18 19">2701</strain>
    </source>
</reference>
<comment type="catalytic activity">
    <reaction evidence="14">
        <text>ATP + H2O = ADP + phosphate + H(+)</text>
        <dbReference type="Rhea" id="RHEA:13065"/>
        <dbReference type="ChEBI" id="CHEBI:15377"/>
        <dbReference type="ChEBI" id="CHEBI:15378"/>
        <dbReference type="ChEBI" id="CHEBI:30616"/>
        <dbReference type="ChEBI" id="CHEBI:43474"/>
        <dbReference type="ChEBI" id="CHEBI:456216"/>
        <dbReference type="EC" id="5.6.2.4"/>
    </reaction>
</comment>
<dbReference type="GO" id="GO:0033202">
    <property type="term" value="C:DNA helicase complex"/>
    <property type="evidence" value="ECO:0007669"/>
    <property type="project" value="TreeGrafter"/>
</dbReference>
<dbReference type="AlphaFoldDB" id="A0A6H2EM74"/>
<dbReference type="GO" id="GO:0005524">
    <property type="term" value="F:ATP binding"/>
    <property type="evidence" value="ECO:0007669"/>
    <property type="project" value="UniProtKB-UniRule"/>
</dbReference>
<keyword evidence="11" id="KW-0413">Isomerase</keyword>
<dbReference type="GO" id="GO:0004527">
    <property type="term" value="F:exonuclease activity"/>
    <property type="evidence" value="ECO:0007669"/>
    <property type="project" value="UniProtKB-KW"/>
</dbReference>
<dbReference type="InterPro" id="IPR013986">
    <property type="entry name" value="DExx_box_DNA_helicase_dom_sf"/>
</dbReference>
<dbReference type="GO" id="GO:0005829">
    <property type="term" value="C:cytosol"/>
    <property type="evidence" value="ECO:0007669"/>
    <property type="project" value="TreeGrafter"/>
</dbReference>
<evidence type="ECO:0000256" key="4">
    <source>
        <dbReference type="ARBA" id="ARBA00022763"/>
    </source>
</evidence>
<evidence type="ECO:0000256" key="7">
    <source>
        <dbReference type="ARBA" id="ARBA00022839"/>
    </source>
</evidence>
<evidence type="ECO:0000256" key="13">
    <source>
        <dbReference type="ARBA" id="ARBA00034808"/>
    </source>
</evidence>
<evidence type="ECO:0000256" key="14">
    <source>
        <dbReference type="ARBA" id="ARBA00048988"/>
    </source>
</evidence>
<dbReference type="PROSITE" id="PS51198">
    <property type="entry name" value="UVRD_HELICASE_ATP_BIND"/>
    <property type="match status" value="1"/>
</dbReference>
<gene>
    <name evidence="18" type="ORF">HC352_06360</name>
</gene>
<feature type="binding site" evidence="15">
    <location>
        <begin position="45"/>
        <end position="52"/>
    </location>
    <ligand>
        <name>ATP</name>
        <dbReference type="ChEBI" id="CHEBI:30616"/>
    </ligand>
</feature>
<evidence type="ECO:0000256" key="1">
    <source>
        <dbReference type="ARBA" id="ARBA00009922"/>
    </source>
</evidence>
<dbReference type="EC" id="5.6.2.4" evidence="13"/>
<dbReference type="GO" id="GO:0043138">
    <property type="term" value="F:3'-5' DNA helicase activity"/>
    <property type="evidence" value="ECO:0007669"/>
    <property type="project" value="UniProtKB-EC"/>
</dbReference>
<dbReference type="Gene3D" id="3.90.320.10">
    <property type="match status" value="1"/>
</dbReference>
<dbReference type="InterPro" id="IPR027417">
    <property type="entry name" value="P-loop_NTPase"/>
</dbReference>
<keyword evidence="9" id="KW-0238">DNA-binding</keyword>
<dbReference type="Gene3D" id="3.40.50.300">
    <property type="entry name" value="P-loop containing nucleotide triphosphate hydrolases"/>
    <property type="match status" value="4"/>
</dbReference>
<name>A0A6H2EM74_9ACTO</name>
<feature type="domain" description="UvrD-like helicase ATP-binding" evidence="16">
    <location>
        <begin position="24"/>
        <end position="397"/>
    </location>
</feature>
<dbReference type="InterPro" id="IPR014017">
    <property type="entry name" value="DNA_helicase_UvrD-like_C"/>
</dbReference>
<sequence length="1184" mass="130536">MPGTGRETHFLMITYEQFIAAEEFPPTNEQKAVITSSHQATLVIAGAGSGKTATMANRIAWLLASGQARPGEILGLTFTRKAAGELAQRVNRKIQDISTRGLFEPGVQLFADENDEDESPHLSEPVADLNSRASQIQVTFERPTISTYNAFASNIATSYGMLIGQDPAARLMNEAERFQLMFEIVSAGQLHESIASLSVSSLTTAALDMAAGLIDNDVSIKEARTYLEEEAEAVSTVLEPRLRKGMLEKGSPERAVYDRMSKVFSRTPILKSLATRIQLLDFVSAYFEKKKEDSLIEFADQVSWATRILETVPAVKESLAKQYPVILLDEYQDTSVNQARFLHAAFGQARSVTAVGDPNQAIYGWRGASANAFADFIHDYDVMEDARLSLSQAFRNSTRILAAANQLTQGKLSYENLPICPLRPREQAPAGEVIRIHRHYAGDTYQALAQQLATRLRCGEDGQIPTAAVLIRNHSFAPAVTAALESAGVPFEVIGGQSSIVRPEIRAVRALLNILDNPQRNDQLMYLFNFFALGVQDIRQFSNYANELAKVERAAMLTQISNQSSQTDIELVKNKLSRPEVSLVSALLTHKTVDGISDEGQKRLAYLASILKSLEQERHRGLEYLVSSAIKALDLTIYAASRVKGGAAVQAALSGFVKLAGTYTTQDPSAQLSGFLAWVDAMEIHEHSGEATGAADASLALDVIPSAGIVQILTVNAAKGLEWDIVAIPEMVEKRFDYVKRTYPVWHQNTSVFPSPLRADAKYLPLFSAQNYLDIDDAQIRKVQAILEYGVYDQAVRAYAGDEERRLAYVALTRPKNTLMLLTYDFADEGKAGKAYRDAREVIGEEENTAVSGDWPLYFTNVFISDLDGSLTPDPNYQEPFTILADVVAWGDDQALPIVEEESLVNKLSEANIFWPTDVDRSVEPHAGGYPVEVREIAPIIASWTESFEHIRSQQLRKQHVASVKRDHLTASDVVSLISDAQQFYRDQRRPIPQPASVASRRGISVHAAIAQRFNSPLTLDVDSVLNPDQMPIDIDINLTDEDIELYVKRFESSRFVNMAPLAIEQALEIFIAGFPVRCVIDAVLDTSSISEVKPVTIVDWKTGVRPAASEIHSRELQLGLYRLAWSKAHNVPLAEIDACFYYLGESDPARREIHAGDLTEAEIEKTICDALANGATNALSSTD</sequence>
<evidence type="ECO:0000256" key="8">
    <source>
        <dbReference type="ARBA" id="ARBA00022840"/>
    </source>
</evidence>
<dbReference type="InterPro" id="IPR000212">
    <property type="entry name" value="DNA_helicase_UvrD/REP"/>
</dbReference>
<keyword evidence="10" id="KW-0234">DNA repair</keyword>
<evidence type="ECO:0000256" key="10">
    <source>
        <dbReference type="ARBA" id="ARBA00023204"/>
    </source>
</evidence>
<dbReference type="PROSITE" id="PS51217">
    <property type="entry name" value="UVRD_HELICASE_CTER"/>
    <property type="match status" value="1"/>
</dbReference>
<organism evidence="18 19">
    <name type="scientific">Arcanobacterium buesumense</name>
    <dbReference type="NCBI Taxonomy" id="2722751"/>
    <lineage>
        <taxon>Bacteria</taxon>
        <taxon>Bacillati</taxon>
        <taxon>Actinomycetota</taxon>
        <taxon>Actinomycetes</taxon>
        <taxon>Actinomycetales</taxon>
        <taxon>Actinomycetaceae</taxon>
        <taxon>Arcanobacterium</taxon>
    </lineage>
</organism>
<evidence type="ECO:0000256" key="11">
    <source>
        <dbReference type="ARBA" id="ARBA00023235"/>
    </source>
</evidence>
<accession>A0A6H2EM74</accession>
<keyword evidence="8 15" id="KW-0067">ATP-binding</keyword>
<dbReference type="Gene3D" id="1.10.486.10">
    <property type="entry name" value="PCRA, domain 4"/>
    <property type="match status" value="1"/>
</dbReference>
<dbReference type="Gene3D" id="1.10.10.160">
    <property type="match status" value="1"/>
</dbReference>